<dbReference type="Proteomes" id="UP001281147">
    <property type="component" value="Unassembled WGS sequence"/>
</dbReference>
<sequence>MVKGGKALAKCAIVISGTYKDVPAPKVSGWATNLGARVHSSVNASTTHVVASKKAWERKDAAVQTALKYNQDGAADIYIVSFDWLEDSVNNRSKKKEGPYLWEKLDAAHNKAAKKAEKAEAVKGAKSGPGMMHEVLQGGTEGYVDERDRKKVERQIEEERRVRKQMEEEEKREKEEAKAREKRKKAEVYAKGAKKARNEIFTENHHIYMDDEGFRYDIPITKVDPRNNRNERYHLTLQIYESNSEPHTYAMNCQFAGTGILPSNNVMAALGCSFPVAFRAFKKTFKEKTGITWDDRVAAALERINREKRDRGRGTGSDDAGSRRGVPVSESGVGGGGKSAVEFKDMMFVYHPPCYGPKGKLPEDKKREVINLDPEEHARSEKVEHWMSGANGPGTPEAPAQLQSPQHGDELDPTQNQHATKGNDHPSTQEAEFGAVTMNDSGLDGVTNGNMESIGNSEGYTAFTGTNGNSIYDNDLDEIMDTTYPFDHDLDLDHFDFDSLMADQQTQMTNAADDLTQQQHPGGEEGIFEHHAPVPTMGDFEASFEPGMQSTEATQQTSFLQPPSTVQESFQPGTQGVGETQVAEKAMGEFEEYLEHEQQQGSQGITETEKTLRANGFFCRLPKGLDLGTSMLGKRKTSPVAQTELDGQLKKKQRSGVDAETAVEAVESFGDEGFEEAESYLFDSNQHHEHGDEQTPRAFAGQEEQPTTEHMHMAGQGEKIAA</sequence>
<keyword evidence="2" id="KW-1185">Reference proteome</keyword>
<evidence type="ECO:0000313" key="1">
    <source>
        <dbReference type="EMBL" id="KAK3722450.1"/>
    </source>
</evidence>
<name>A0ACC3NSR3_9PEZI</name>
<evidence type="ECO:0000313" key="2">
    <source>
        <dbReference type="Proteomes" id="UP001281147"/>
    </source>
</evidence>
<dbReference type="EMBL" id="JAUTXU010000013">
    <property type="protein sequence ID" value="KAK3722450.1"/>
    <property type="molecule type" value="Genomic_DNA"/>
</dbReference>
<protein>
    <submittedName>
        <fullName evidence="1">Uncharacterized protein</fullName>
    </submittedName>
</protein>
<proteinExistence type="predicted"/>
<comment type="caution">
    <text evidence="1">The sequence shown here is derived from an EMBL/GenBank/DDBJ whole genome shotgun (WGS) entry which is preliminary data.</text>
</comment>
<organism evidence="1 2">
    <name type="scientific">Vermiconidia calcicola</name>
    <dbReference type="NCBI Taxonomy" id="1690605"/>
    <lineage>
        <taxon>Eukaryota</taxon>
        <taxon>Fungi</taxon>
        <taxon>Dikarya</taxon>
        <taxon>Ascomycota</taxon>
        <taxon>Pezizomycotina</taxon>
        <taxon>Dothideomycetes</taxon>
        <taxon>Dothideomycetidae</taxon>
        <taxon>Mycosphaerellales</taxon>
        <taxon>Extremaceae</taxon>
        <taxon>Vermiconidia</taxon>
    </lineage>
</organism>
<reference evidence="1" key="1">
    <citation type="submission" date="2023-07" db="EMBL/GenBank/DDBJ databases">
        <title>Black Yeasts Isolated from many extreme environments.</title>
        <authorList>
            <person name="Coleine C."/>
            <person name="Stajich J.E."/>
            <person name="Selbmann L."/>
        </authorList>
    </citation>
    <scope>NUCLEOTIDE SEQUENCE</scope>
    <source>
        <strain evidence="1">CCFEE 5714</strain>
    </source>
</reference>
<accession>A0ACC3NSR3</accession>
<gene>
    <name evidence="1" type="ORF">LTR37_002442</name>
</gene>